<evidence type="ECO:0000256" key="1">
    <source>
        <dbReference type="SAM" id="Coils"/>
    </source>
</evidence>
<feature type="region of interest" description="Disordered" evidence="2">
    <location>
        <begin position="378"/>
        <end position="402"/>
    </location>
</feature>
<dbReference type="OrthoDB" id="310233at2759"/>
<dbReference type="AlphaFoldDB" id="A0A8S1PBM2"/>
<protein>
    <submittedName>
        <fullName evidence="3">Uncharacterized protein</fullName>
    </submittedName>
</protein>
<proteinExistence type="predicted"/>
<gene>
    <name evidence="3" type="ORF">PSON_ATCC_30995.1.T0730079</name>
</gene>
<organism evidence="3 4">
    <name type="scientific">Paramecium sonneborni</name>
    <dbReference type="NCBI Taxonomy" id="65129"/>
    <lineage>
        <taxon>Eukaryota</taxon>
        <taxon>Sar</taxon>
        <taxon>Alveolata</taxon>
        <taxon>Ciliophora</taxon>
        <taxon>Intramacronucleata</taxon>
        <taxon>Oligohymenophorea</taxon>
        <taxon>Peniculida</taxon>
        <taxon>Parameciidae</taxon>
        <taxon>Paramecium</taxon>
    </lineage>
</organism>
<reference evidence="3" key="1">
    <citation type="submission" date="2021-01" db="EMBL/GenBank/DDBJ databases">
        <authorList>
            <consortium name="Genoscope - CEA"/>
            <person name="William W."/>
        </authorList>
    </citation>
    <scope>NUCLEOTIDE SEQUENCE</scope>
</reference>
<feature type="compositionally biased region" description="Basic and acidic residues" evidence="2">
    <location>
        <begin position="159"/>
        <end position="175"/>
    </location>
</feature>
<feature type="compositionally biased region" description="Polar residues" evidence="2">
    <location>
        <begin position="387"/>
        <end position="402"/>
    </location>
</feature>
<comment type="caution">
    <text evidence="3">The sequence shown here is derived from an EMBL/GenBank/DDBJ whole genome shotgun (WGS) entry which is preliminary data.</text>
</comment>
<sequence>MNQQNLRTSQRKKQLVSCVNSKLHQQDKSTTPSILQRQQQITPKRKQQFSLPRFNSTNNYLQQPMTREDMLKFLEQITFAVENVQYILLQSDDVQNQMTQNVGQSQNKFKITQEQQTDYSFIQQQLKTKLQPQNQKTQTPNRTQSFYQDNELKKLNIRKQKTEFSGESDTTEKQSSKLPIISQSSKIKQKNYRIMPDGTKNRIQSQVFQYQYYQNQKDNQEKSFQFISKLHSESQSEYSNNLNESSQKIRIKTEQSDNCQIAITPKQLIISQDTENEKKQKTILLKEQSQRSQKTKTNDHVSNINISQEQQKSVSIMIQTQDEPVNKVLNQDFVDSKIKDNNQKISKKLDQSQNIEITQKTKKRPIQVKQSILLNNEEHQTHKNKLSKNSAKIDSSQQHYQQSEKVSKIEEINLIDTPDNQIVNSQIKDEKCLQTSEKQKDDKIFEDKKKYQQINSLIQIHADQEQTHQIQETQNPDPIISQQNLFIESNNQSLKNNKTIDNEEFYFEPEEESKMISKLQPKISKGQKQQENQQELMNKTSSTIKSVYILNENIEQKDNFQLHQQAVNKSNLNNIYEEDNQNDHNKDSQNQFIKTNSANEIQNQKTDQKLKKINQFNNNQEDFVKSQIVYQNTEMNYNIQKSLQQSQIQISTDNHFNKQLKDQKNKETENTKIQNNSLKNSIKESQNLEQNYQGNHEIELNQSQNIKDRKYQEMSEQYQLDDQNSLINKSQEQLKQKKSSLIQQIQELENQLDIQQKNVNLNKSSEQSNRQVVQQQMSKVSNEIKELDTDLKSKI</sequence>
<dbReference type="EMBL" id="CAJJDN010000073">
    <property type="protein sequence ID" value="CAD8100123.1"/>
    <property type="molecule type" value="Genomic_DNA"/>
</dbReference>
<feature type="region of interest" description="Disordered" evidence="2">
    <location>
        <begin position="159"/>
        <end position="178"/>
    </location>
</feature>
<evidence type="ECO:0000256" key="2">
    <source>
        <dbReference type="SAM" id="MobiDB-lite"/>
    </source>
</evidence>
<accession>A0A8S1PBM2</accession>
<evidence type="ECO:0000313" key="3">
    <source>
        <dbReference type="EMBL" id="CAD8100123.1"/>
    </source>
</evidence>
<feature type="coiled-coil region" evidence="1">
    <location>
        <begin position="720"/>
        <end position="790"/>
    </location>
</feature>
<name>A0A8S1PBM2_9CILI</name>
<keyword evidence="4" id="KW-1185">Reference proteome</keyword>
<keyword evidence="1" id="KW-0175">Coiled coil</keyword>
<evidence type="ECO:0000313" key="4">
    <source>
        <dbReference type="Proteomes" id="UP000692954"/>
    </source>
</evidence>
<dbReference type="Proteomes" id="UP000692954">
    <property type="component" value="Unassembled WGS sequence"/>
</dbReference>